<feature type="region of interest" description="Disordered" evidence="1">
    <location>
        <begin position="15"/>
        <end position="50"/>
    </location>
</feature>
<accession>A0A4Y7PH61</accession>
<dbReference type="Proteomes" id="UP000294933">
    <property type="component" value="Unassembled WGS sequence"/>
</dbReference>
<feature type="region of interest" description="Disordered" evidence="1">
    <location>
        <begin position="66"/>
        <end position="125"/>
    </location>
</feature>
<evidence type="ECO:0000256" key="1">
    <source>
        <dbReference type="SAM" id="MobiDB-lite"/>
    </source>
</evidence>
<name>A0A4Y7PH61_9AGAM</name>
<dbReference type="EMBL" id="ML170436">
    <property type="protein sequence ID" value="TDL13899.1"/>
    <property type="molecule type" value="Genomic_DNA"/>
</dbReference>
<evidence type="ECO:0000313" key="3">
    <source>
        <dbReference type="Proteomes" id="UP000294933"/>
    </source>
</evidence>
<feature type="compositionally biased region" description="Polar residues" evidence="1">
    <location>
        <begin position="32"/>
        <end position="50"/>
    </location>
</feature>
<gene>
    <name evidence="2" type="ORF">BD410DRAFT_846534</name>
</gene>
<reference evidence="2 3" key="1">
    <citation type="submission" date="2018-06" db="EMBL/GenBank/DDBJ databases">
        <title>A transcriptomic atlas of mushroom development highlights an independent origin of complex multicellularity.</title>
        <authorList>
            <consortium name="DOE Joint Genome Institute"/>
            <person name="Krizsan K."/>
            <person name="Almasi E."/>
            <person name="Merenyi Z."/>
            <person name="Sahu N."/>
            <person name="Viragh M."/>
            <person name="Koszo T."/>
            <person name="Mondo S."/>
            <person name="Kiss B."/>
            <person name="Balint B."/>
            <person name="Kues U."/>
            <person name="Barry K."/>
            <person name="Hegedus J.C."/>
            <person name="Henrissat B."/>
            <person name="Johnson J."/>
            <person name="Lipzen A."/>
            <person name="Ohm R."/>
            <person name="Nagy I."/>
            <person name="Pangilinan J."/>
            <person name="Yan J."/>
            <person name="Xiong Y."/>
            <person name="Grigoriev I.V."/>
            <person name="Hibbett D.S."/>
            <person name="Nagy L.G."/>
        </authorList>
    </citation>
    <scope>NUCLEOTIDE SEQUENCE [LARGE SCALE GENOMIC DNA]</scope>
    <source>
        <strain evidence="2 3">SZMC22713</strain>
    </source>
</reference>
<organism evidence="2 3">
    <name type="scientific">Rickenella mellea</name>
    <dbReference type="NCBI Taxonomy" id="50990"/>
    <lineage>
        <taxon>Eukaryota</taxon>
        <taxon>Fungi</taxon>
        <taxon>Dikarya</taxon>
        <taxon>Basidiomycota</taxon>
        <taxon>Agaricomycotina</taxon>
        <taxon>Agaricomycetes</taxon>
        <taxon>Hymenochaetales</taxon>
        <taxon>Rickenellaceae</taxon>
        <taxon>Rickenella</taxon>
    </lineage>
</organism>
<keyword evidence="3" id="KW-1185">Reference proteome</keyword>
<dbReference type="VEuPathDB" id="FungiDB:BD410DRAFT_846534"/>
<dbReference type="AlphaFoldDB" id="A0A4Y7PH61"/>
<protein>
    <submittedName>
        <fullName evidence="2">Uncharacterized protein</fullName>
    </submittedName>
</protein>
<sequence>MGSALRSLMFVLDSAHPLPTDSAPSAAAKRSGNASTSIDPRSRQDSISANGVRTCHLLRLWDQIKWTPSESPAPPPSIPRSPTLLSIHGQQRREVRPRASPSQSDLNSARIACTHGDDDGKDTIT</sequence>
<evidence type="ECO:0000313" key="2">
    <source>
        <dbReference type="EMBL" id="TDL13899.1"/>
    </source>
</evidence>
<proteinExistence type="predicted"/>
<feature type="compositionally biased region" description="Basic and acidic residues" evidence="1">
    <location>
        <begin position="115"/>
        <end position="125"/>
    </location>
</feature>